<feature type="transmembrane region" description="Helical" evidence="1">
    <location>
        <begin position="146"/>
        <end position="165"/>
    </location>
</feature>
<feature type="transmembrane region" description="Helical" evidence="1">
    <location>
        <begin position="102"/>
        <end position="121"/>
    </location>
</feature>
<protein>
    <recommendedName>
        <fullName evidence="4">Component of SufBCD complex</fullName>
    </recommendedName>
</protein>
<feature type="transmembrane region" description="Helical" evidence="1">
    <location>
        <begin position="20"/>
        <end position="39"/>
    </location>
</feature>
<reference evidence="2 3" key="1">
    <citation type="submission" date="2018-03" db="EMBL/GenBank/DDBJ databases">
        <authorList>
            <person name="Keele B.F."/>
        </authorList>
    </citation>
    <scope>NUCLEOTIDE SEQUENCE [LARGE SCALE GENOMIC DNA]</scope>
    <source>
        <strain evidence="2 3">CECT 8504</strain>
    </source>
</reference>
<accession>A0A2R8BQ34</accession>
<dbReference type="RefSeq" id="WP_108892202.1">
    <property type="nucleotide sequence ID" value="NZ_ONZF01000001.1"/>
</dbReference>
<gene>
    <name evidence="2" type="ORF">PAA8504_00081</name>
</gene>
<evidence type="ECO:0000313" key="2">
    <source>
        <dbReference type="EMBL" id="SPJ22293.1"/>
    </source>
</evidence>
<dbReference type="Proteomes" id="UP000244912">
    <property type="component" value="Unassembled WGS sequence"/>
</dbReference>
<name>A0A2R8BQ34_9RHOB</name>
<keyword evidence="1" id="KW-1133">Transmembrane helix</keyword>
<evidence type="ECO:0000313" key="3">
    <source>
        <dbReference type="Proteomes" id="UP000244912"/>
    </source>
</evidence>
<sequence length="175" mass="19528">MNWYQSVFELIDMRSFSNLWYWIVLATIWSTASHYVLGVPYDMVGRAARHGGQAESDLEDVVRIRVDRLLYIARVSGLVIVTLVAAALTMLLLLGFVYGVEFAQALALIAVPMTGVSFLSVRTAEHIAAAELSGEDLRRRLTRHRLAVQVIGMVSIFFTAMWGMYQNVTIGVPGF</sequence>
<keyword evidence="3" id="KW-1185">Reference proteome</keyword>
<dbReference type="EMBL" id="ONZF01000001">
    <property type="protein sequence ID" value="SPJ22293.1"/>
    <property type="molecule type" value="Genomic_DNA"/>
</dbReference>
<organism evidence="2 3">
    <name type="scientific">Palleronia abyssalis</name>
    <dbReference type="NCBI Taxonomy" id="1501240"/>
    <lineage>
        <taxon>Bacteria</taxon>
        <taxon>Pseudomonadati</taxon>
        <taxon>Pseudomonadota</taxon>
        <taxon>Alphaproteobacteria</taxon>
        <taxon>Rhodobacterales</taxon>
        <taxon>Roseobacteraceae</taxon>
        <taxon>Palleronia</taxon>
    </lineage>
</organism>
<evidence type="ECO:0008006" key="4">
    <source>
        <dbReference type="Google" id="ProtNLM"/>
    </source>
</evidence>
<keyword evidence="1" id="KW-0472">Membrane</keyword>
<feature type="transmembrane region" description="Helical" evidence="1">
    <location>
        <begin position="71"/>
        <end position="96"/>
    </location>
</feature>
<evidence type="ECO:0000256" key="1">
    <source>
        <dbReference type="SAM" id="Phobius"/>
    </source>
</evidence>
<dbReference type="OrthoDB" id="7847071at2"/>
<keyword evidence="1" id="KW-0812">Transmembrane</keyword>
<dbReference type="AlphaFoldDB" id="A0A2R8BQ34"/>
<proteinExistence type="predicted"/>